<keyword evidence="3" id="KW-1185">Reference proteome</keyword>
<evidence type="ECO:0000313" key="3">
    <source>
        <dbReference type="Proteomes" id="UP001597295"/>
    </source>
</evidence>
<feature type="domain" description="RES" evidence="1">
    <location>
        <begin position="18"/>
        <end position="144"/>
    </location>
</feature>
<dbReference type="EMBL" id="JBHUIP010000013">
    <property type="protein sequence ID" value="MFD2264461.1"/>
    <property type="molecule type" value="Genomic_DNA"/>
</dbReference>
<comment type="caution">
    <text evidence="2">The sequence shown here is derived from an EMBL/GenBank/DDBJ whole genome shotgun (WGS) entry which is preliminary data.</text>
</comment>
<protein>
    <submittedName>
        <fullName evidence="2">RES family NAD+ phosphorylase</fullName>
    </submittedName>
</protein>
<sequence>MGISVWRICYNGDLRLQALPYGSTLAPGRWHLPPPFGYSVVYAGSSRALTQLEKRVHANGFQPANQALIRLDLPEGARINAADDLGLERSRWRRDAGYTQHFGTEWLRKGTALGLWVPSIIEPREMNLLINPAHSEYGAIQIAIEDPDFQFDPRLF</sequence>
<evidence type="ECO:0000313" key="2">
    <source>
        <dbReference type="EMBL" id="MFD2264461.1"/>
    </source>
</evidence>
<accession>A0ABW5DVH1</accession>
<dbReference type="Pfam" id="PF08808">
    <property type="entry name" value="RES"/>
    <property type="match status" value="1"/>
</dbReference>
<dbReference type="InterPro" id="IPR014914">
    <property type="entry name" value="RES_dom"/>
</dbReference>
<dbReference type="Proteomes" id="UP001597295">
    <property type="component" value="Unassembled WGS sequence"/>
</dbReference>
<name>A0ABW5DVH1_9PROT</name>
<organism evidence="2 3">
    <name type="scientific">Lacibacterium aquatile</name>
    <dbReference type="NCBI Taxonomy" id="1168082"/>
    <lineage>
        <taxon>Bacteria</taxon>
        <taxon>Pseudomonadati</taxon>
        <taxon>Pseudomonadota</taxon>
        <taxon>Alphaproteobacteria</taxon>
        <taxon>Rhodospirillales</taxon>
        <taxon>Rhodospirillaceae</taxon>
    </lineage>
</organism>
<dbReference type="RefSeq" id="WP_379877545.1">
    <property type="nucleotide sequence ID" value="NZ_JBHUIP010000013.1"/>
</dbReference>
<proteinExistence type="predicted"/>
<evidence type="ECO:0000259" key="1">
    <source>
        <dbReference type="SMART" id="SM00953"/>
    </source>
</evidence>
<reference evidence="3" key="1">
    <citation type="journal article" date="2019" name="Int. J. Syst. Evol. Microbiol.">
        <title>The Global Catalogue of Microorganisms (GCM) 10K type strain sequencing project: providing services to taxonomists for standard genome sequencing and annotation.</title>
        <authorList>
            <consortium name="The Broad Institute Genomics Platform"/>
            <consortium name="The Broad Institute Genome Sequencing Center for Infectious Disease"/>
            <person name="Wu L."/>
            <person name="Ma J."/>
        </authorList>
    </citation>
    <scope>NUCLEOTIDE SEQUENCE [LARGE SCALE GENOMIC DNA]</scope>
    <source>
        <strain evidence="3">CGMCC 1.19062</strain>
    </source>
</reference>
<gene>
    <name evidence="2" type="ORF">ACFSM5_16270</name>
</gene>
<dbReference type="SMART" id="SM00953">
    <property type="entry name" value="RES"/>
    <property type="match status" value="1"/>
</dbReference>